<reference evidence="2 3" key="1">
    <citation type="submission" date="2022-05" db="EMBL/GenBank/DDBJ databases">
        <authorList>
            <consortium name="Genoscope - CEA"/>
            <person name="William W."/>
        </authorList>
    </citation>
    <scope>NUCLEOTIDE SEQUENCE [LARGE SCALE GENOMIC DNA]</scope>
</reference>
<feature type="non-terminal residue" evidence="2">
    <location>
        <position position="1"/>
    </location>
</feature>
<evidence type="ECO:0000313" key="3">
    <source>
        <dbReference type="Proteomes" id="UP001159405"/>
    </source>
</evidence>
<feature type="compositionally biased region" description="Acidic residues" evidence="1">
    <location>
        <begin position="609"/>
        <end position="633"/>
    </location>
</feature>
<feature type="region of interest" description="Disordered" evidence="1">
    <location>
        <begin position="591"/>
        <end position="664"/>
    </location>
</feature>
<feature type="region of interest" description="Disordered" evidence="1">
    <location>
        <begin position="23"/>
        <end position="52"/>
    </location>
</feature>
<accession>A0ABN8RGE9</accession>
<organism evidence="2 3">
    <name type="scientific">Porites lobata</name>
    <dbReference type="NCBI Taxonomy" id="104759"/>
    <lineage>
        <taxon>Eukaryota</taxon>
        <taxon>Metazoa</taxon>
        <taxon>Cnidaria</taxon>
        <taxon>Anthozoa</taxon>
        <taxon>Hexacorallia</taxon>
        <taxon>Scleractinia</taxon>
        <taxon>Fungiina</taxon>
        <taxon>Poritidae</taxon>
        <taxon>Porites</taxon>
    </lineage>
</organism>
<sequence>GSSGHKETQPAQGPFCALSVRYSPNTLQDSSSPEQLTTKRPPEQMTTAENELSNQTFKKLRATKGVSNNTEKNVAGDLTAGTPLRALGTATVQGKVSEIPSRSYQTEGQLQNLLCRNADMKESTLVTGQFEPPSFVCHPNLAIQDAKNTTMAIPSHSNPTTMSGNVSVKYPAPQMNSSWTSENDNYVPLQQFISWNSPLSNRSNNSPNVNTQPIQPMETDAHGVNQDLNSSASGRRWASSDKIAVSPQGPILDDLLESSNLCWRENDSSDSEIDFSNLIALSEMDDSELTTLLSPSGVDSSLTSQASNNVGLHSQKNQRHNTIQMPGPLHAMQTQVSHVMRGNNSDSGLGSQSSSSAPQSRHTSDMENSALEEYPAIIKIRPNAVGLSGAPSCEFLGLAELFPEVQSGYATVGNLEKEILWKKGDKHGNGNCIPPSPKPGKQIVKIYSVTGRKLVEAELWYMDPCHHTDDECLVRVGEKASQSYEELCIVLSNILIRCRPHASIKSGESQYSGNSESSLIVQVLRFLINEAAESGLQWDSLALLEFVAMNHDHENAALFLEEGTERYARDITPEGRERIDLSELLAAINASHEEDEASDTSDGRNDSDSSYDGDVESLLCDSEEPTSDSEDDHSDMLRKAFATGNEIQMGGNNAETDERVILSL</sequence>
<name>A0ABN8RGE9_9CNID</name>
<comment type="caution">
    <text evidence="2">The sequence shown here is derived from an EMBL/GenBank/DDBJ whole genome shotgun (WGS) entry which is preliminary data.</text>
</comment>
<keyword evidence="3" id="KW-1185">Reference proteome</keyword>
<evidence type="ECO:0000313" key="2">
    <source>
        <dbReference type="EMBL" id="CAH3177257.1"/>
    </source>
</evidence>
<proteinExistence type="predicted"/>
<feature type="compositionally biased region" description="Low complexity" evidence="1">
    <location>
        <begin position="345"/>
        <end position="361"/>
    </location>
</feature>
<feature type="region of interest" description="Disordered" evidence="1">
    <location>
        <begin position="219"/>
        <end position="240"/>
    </location>
</feature>
<dbReference type="EMBL" id="CALNXK010000223">
    <property type="protein sequence ID" value="CAH3177257.1"/>
    <property type="molecule type" value="Genomic_DNA"/>
</dbReference>
<dbReference type="Proteomes" id="UP001159405">
    <property type="component" value="Unassembled WGS sequence"/>
</dbReference>
<feature type="non-terminal residue" evidence="2">
    <location>
        <position position="664"/>
    </location>
</feature>
<protein>
    <submittedName>
        <fullName evidence="2">Uncharacterized protein</fullName>
    </submittedName>
</protein>
<gene>
    <name evidence="2" type="ORF">PLOB_00019190</name>
</gene>
<feature type="region of interest" description="Disordered" evidence="1">
    <location>
        <begin position="340"/>
        <end position="368"/>
    </location>
</feature>
<evidence type="ECO:0000256" key="1">
    <source>
        <dbReference type="SAM" id="MobiDB-lite"/>
    </source>
</evidence>